<dbReference type="AlphaFoldDB" id="A0A3A5HD90"/>
<dbReference type="PANTHER" id="PTHR20935:SF1">
    <property type="entry name" value="SLL1549 PROTEIN"/>
    <property type="match status" value="1"/>
</dbReference>
<dbReference type="InterPro" id="IPR013078">
    <property type="entry name" value="His_Pase_superF_clade-1"/>
</dbReference>
<accession>A0A3A5HD90</accession>
<dbReference type="Gene3D" id="3.40.50.1240">
    <property type="entry name" value="Phosphoglycerate mutase-like"/>
    <property type="match status" value="1"/>
</dbReference>
<protein>
    <submittedName>
        <fullName evidence="3">Histidine phosphatase family protein</fullName>
    </submittedName>
</protein>
<dbReference type="GO" id="GO:0016787">
    <property type="term" value="F:hydrolase activity"/>
    <property type="evidence" value="ECO:0007669"/>
    <property type="project" value="UniProtKB-KW"/>
</dbReference>
<dbReference type="EMBL" id="QYRP01000002">
    <property type="protein sequence ID" value="RJS46000.1"/>
    <property type="molecule type" value="Genomic_DNA"/>
</dbReference>
<dbReference type="Pfam" id="PF00300">
    <property type="entry name" value="His_Phos_1"/>
    <property type="match status" value="1"/>
</dbReference>
<evidence type="ECO:0000313" key="4">
    <source>
        <dbReference type="Proteomes" id="UP000276542"/>
    </source>
</evidence>
<evidence type="ECO:0000256" key="1">
    <source>
        <dbReference type="ARBA" id="ARBA00022801"/>
    </source>
</evidence>
<keyword evidence="4" id="KW-1185">Reference proteome</keyword>
<feature type="compositionally biased region" description="Basic and acidic residues" evidence="2">
    <location>
        <begin position="13"/>
        <end position="25"/>
    </location>
</feature>
<feature type="region of interest" description="Disordered" evidence="2">
    <location>
        <begin position="13"/>
        <end position="36"/>
    </location>
</feature>
<evidence type="ECO:0000313" key="3">
    <source>
        <dbReference type="EMBL" id="RJS46000.1"/>
    </source>
</evidence>
<dbReference type="Proteomes" id="UP000276542">
    <property type="component" value="Unassembled WGS sequence"/>
</dbReference>
<dbReference type="SUPFAM" id="SSF53254">
    <property type="entry name" value="Phosphoglycerate mutase-like"/>
    <property type="match status" value="1"/>
</dbReference>
<organism evidence="3 4">
    <name type="scientific">Nocardioides cavernaquae</name>
    <dbReference type="NCBI Taxonomy" id="2321396"/>
    <lineage>
        <taxon>Bacteria</taxon>
        <taxon>Bacillati</taxon>
        <taxon>Actinomycetota</taxon>
        <taxon>Actinomycetes</taxon>
        <taxon>Propionibacteriales</taxon>
        <taxon>Nocardioidaceae</taxon>
        <taxon>Nocardioides</taxon>
    </lineage>
</organism>
<dbReference type="InterPro" id="IPR029033">
    <property type="entry name" value="His_PPase_superfam"/>
</dbReference>
<evidence type="ECO:0000256" key="2">
    <source>
        <dbReference type="SAM" id="MobiDB-lite"/>
    </source>
</evidence>
<proteinExistence type="predicted"/>
<keyword evidence="1" id="KW-0378">Hydrolase</keyword>
<gene>
    <name evidence="3" type="ORF">D4739_07025</name>
</gene>
<dbReference type="OrthoDB" id="9810154at2"/>
<reference evidence="4" key="1">
    <citation type="submission" date="2018-09" db="EMBL/GenBank/DDBJ databases">
        <authorList>
            <person name="Zhu H."/>
        </authorList>
    </citation>
    <scope>NUCLEOTIDE SEQUENCE [LARGE SCALE GENOMIC DNA]</scope>
    <source>
        <strain evidence="4">K1W22B-1</strain>
    </source>
</reference>
<name>A0A3A5HD90_9ACTN</name>
<dbReference type="RefSeq" id="WP_120059899.1">
    <property type="nucleotide sequence ID" value="NZ_QYRP01000002.1"/>
</dbReference>
<dbReference type="InterPro" id="IPR051021">
    <property type="entry name" value="Mito_Ser/Thr_phosphatase"/>
</dbReference>
<dbReference type="CDD" id="cd07067">
    <property type="entry name" value="HP_PGM_like"/>
    <property type="match status" value="1"/>
</dbReference>
<sequence length="154" mass="16426">MKTLIVVRHAKSDWAGDEPDRERPLGKRGRRQAPESGSWIAAHHPVIDLAVVSPAVRAATTWDLIAGELATPPPISLDERVYAAWDHELLAVIRSLPTSLSTVALVGHNPGVEAIVEALTGTYAPMPTSCVAVIELTAWDAPSGKLLAHGRPPV</sequence>
<comment type="caution">
    <text evidence="3">The sequence shown here is derived from an EMBL/GenBank/DDBJ whole genome shotgun (WGS) entry which is preliminary data.</text>
</comment>
<dbReference type="PANTHER" id="PTHR20935">
    <property type="entry name" value="PHOSPHOGLYCERATE MUTASE-RELATED"/>
    <property type="match status" value="1"/>
</dbReference>